<keyword evidence="2" id="KW-1185">Reference proteome</keyword>
<comment type="caution">
    <text evidence="1">The sequence shown here is derived from an EMBL/GenBank/DDBJ whole genome shotgun (WGS) entry which is preliminary data.</text>
</comment>
<dbReference type="RefSeq" id="WP_274190661.1">
    <property type="nucleotide sequence ID" value="NZ_BAABHN010000039.1"/>
</dbReference>
<organism evidence="1 2">
    <name type="scientific">Actinomycetospora chibensis</name>
    <dbReference type="NCBI Taxonomy" id="663606"/>
    <lineage>
        <taxon>Bacteria</taxon>
        <taxon>Bacillati</taxon>
        <taxon>Actinomycetota</taxon>
        <taxon>Actinomycetes</taxon>
        <taxon>Pseudonocardiales</taxon>
        <taxon>Pseudonocardiaceae</taxon>
        <taxon>Actinomycetospora</taxon>
    </lineage>
</organism>
<dbReference type="EMBL" id="JBHSIM010000039">
    <property type="protein sequence ID" value="MFC4834503.1"/>
    <property type="molecule type" value="Genomic_DNA"/>
</dbReference>
<evidence type="ECO:0000313" key="2">
    <source>
        <dbReference type="Proteomes" id="UP001595909"/>
    </source>
</evidence>
<sequence>MRARRGTADILREAARGVVCGAVGTGAMALTARLHRELHARRHGIRVDEIEEIEEILDYDDSEHVVIAASTLLQHVIGWAPRSERGRRTLFWLVHWGYGSTVGVGHLALRRVLGREPGPGLAFFAGCQTMALGLFPVLGETPPPWRWERHLLVTSTVQHAVYAGGVAAANTATARLVDTRSRRRGWPLRLSGR</sequence>
<reference evidence="2" key="1">
    <citation type="journal article" date="2019" name="Int. J. Syst. Evol. Microbiol.">
        <title>The Global Catalogue of Microorganisms (GCM) 10K type strain sequencing project: providing services to taxonomists for standard genome sequencing and annotation.</title>
        <authorList>
            <consortium name="The Broad Institute Genomics Platform"/>
            <consortium name="The Broad Institute Genome Sequencing Center for Infectious Disease"/>
            <person name="Wu L."/>
            <person name="Ma J."/>
        </authorList>
    </citation>
    <scope>NUCLEOTIDE SEQUENCE [LARGE SCALE GENOMIC DNA]</scope>
    <source>
        <strain evidence="2">CCUG 50347</strain>
    </source>
</reference>
<name>A0ABV9RL41_9PSEU</name>
<gene>
    <name evidence="1" type="ORF">ACFPEL_18965</name>
</gene>
<protein>
    <submittedName>
        <fullName evidence="1">Uncharacterized protein</fullName>
    </submittedName>
</protein>
<evidence type="ECO:0000313" key="1">
    <source>
        <dbReference type="EMBL" id="MFC4834503.1"/>
    </source>
</evidence>
<accession>A0ABV9RL41</accession>
<dbReference type="Proteomes" id="UP001595909">
    <property type="component" value="Unassembled WGS sequence"/>
</dbReference>
<proteinExistence type="predicted"/>